<name>A0A3M7P6U1_BRAPC</name>
<accession>A0A3M7P6U1</accession>
<evidence type="ECO:0000313" key="2">
    <source>
        <dbReference type="Proteomes" id="UP000276133"/>
    </source>
</evidence>
<sequence length="62" mass="7346">MNLLKFARCKTSTLSPDMDFDLIFGFYWVSENFQKLELSLLSSQIKKKQKKNRKKSLVTQNE</sequence>
<organism evidence="1 2">
    <name type="scientific">Brachionus plicatilis</name>
    <name type="common">Marine rotifer</name>
    <name type="synonym">Brachionus muelleri</name>
    <dbReference type="NCBI Taxonomy" id="10195"/>
    <lineage>
        <taxon>Eukaryota</taxon>
        <taxon>Metazoa</taxon>
        <taxon>Spiralia</taxon>
        <taxon>Gnathifera</taxon>
        <taxon>Rotifera</taxon>
        <taxon>Eurotatoria</taxon>
        <taxon>Monogononta</taxon>
        <taxon>Pseudotrocha</taxon>
        <taxon>Ploima</taxon>
        <taxon>Brachionidae</taxon>
        <taxon>Brachionus</taxon>
    </lineage>
</organism>
<proteinExistence type="predicted"/>
<gene>
    <name evidence="1" type="ORF">BpHYR1_037668</name>
</gene>
<reference evidence="1 2" key="1">
    <citation type="journal article" date="2018" name="Sci. Rep.">
        <title>Genomic signatures of local adaptation to the degree of environmental predictability in rotifers.</title>
        <authorList>
            <person name="Franch-Gras L."/>
            <person name="Hahn C."/>
            <person name="Garcia-Roger E.M."/>
            <person name="Carmona M.J."/>
            <person name="Serra M."/>
            <person name="Gomez A."/>
        </authorList>
    </citation>
    <scope>NUCLEOTIDE SEQUENCE [LARGE SCALE GENOMIC DNA]</scope>
    <source>
        <strain evidence="1">HYR1</strain>
    </source>
</reference>
<evidence type="ECO:0000313" key="1">
    <source>
        <dbReference type="EMBL" id="RMZ94404.1"/>
    </source>
</evidence>
<protein>
    <submittedName>
        <fullName evidence="1">Uncharacterized protein</fullName>
    </submittedName>
</protein>
<comment type="caution">
    <text evidence="1">The sequence shown here is derived from an EMBL/GenBank/DDBJ whole genome shotgun (WGS) entry which is preliminary data.</text>
</comment>
<dbReference type="AlphaFoldDB" id="A0A3M7P6U1"/>
<dbReference type="EMBL" id="REGN01013076">
    <property type="protein sequence ID" value="RMZ94404.1"/>
    <property type="molecule type" value="Genomic_DNA"/>
</dbReference>
<dbReference type="Proteomes" id="UP000276133">
    <property type="component" value="Unassembled WGS sequence"/>
</dbReference>
<keyword evidence="2" id="KW-1185">Reference proteome</keyword>